<dbReference type="InterPro" id="IPR011011">
    <property type="entry name" value="Znf_FYVE_PHD"/>
</dbReference>
<keyword evidence="2 5" id="KW-0863">Zinc-finger</keyword>
<dbReference type="Pfam" id="PF01363">
    <property type="entry name" value="FYVE"/>
    <property type="match status" value="1"/>
</dbReference>
<evidence type="ECO:0000259" key="9">
    <source>
        <dbReference type="PROSITE" id="PS50878"/>
    </source>
</evidence>
<dbReference type="Gene3D" id="3.30.40.10">
    <property type="entry name" value="Zinc/RING finger domain, C3HC4 (zinc finger)"/>
    <property type="match status" value="1"/>
</dbReference>
<proteinExistence type="predicted"/>
<dbReference type="SUPFAM" id="SSF57903">
    <property type="entry name" value="FYVE/PHD zinc finger"/>
    <property type="match status" value="1"/>
</dbReference>
<dbReference type="AlphaFoldDB" id="A0A2B4RGY7"/>
<dbReference type="PROSITE" id="PS50088">
    <property type="entry name" value="ANK_REPEAT"/>
    <property type="match status" value="1"/>
</dbReference>
<dbReference type="SUPFAM" id="SSF48403">
    <property type="entry name" value="Ankyrin repeat"/>
    <property type="match status" value="1"/>
</dbReference>
<dbReference type="Gene3D" id="1.25.40.20">
    <property type="entry name" value="Ankyrin repeat-containing domain"/>
    <property type="match status" value="1"/>
</dbReference>
<comment type="caution">
    <text evidence="10">The sequence shown here is derived from an EMBL/GenBank/DDBJ whole genome shotgun (WGS) entry which is preliminary data.</text>
</comment>
<accession>A0A2B4RGY7</accession>
<dbReference type="PROSITE" id="PS50297">
    <property type="entry name" value="ANK_REP_REGION"/>
    <property type="match status" value="1"/>
</dbReference>
<gene>
    <name evidence="10" type="primary">F52C9.6</name>
    <name evidence="10" type="ORF">AWC38_SpisGene19653</name>
</gene>
<feature type="domain" description="Reverse transcriptase" evidence="9">
    <location>
        <begin position="392"/>
        <end position="718"/>
    </location>
</feature>
<dbReference type="InterPro" id="IPR002110">
    <property type="entry name" value="Ankyrin_rpt"/>
</dbReference>
<dbReference type="InterPro" id="IPR043502">
    <property type="entry name" value="DNA/RNA_pol_sf"/>
</dbReference>
<evidence type="ECO:0000256" key="6">
    <source>
        <dbReference type="SAM" id="Coils"/>
    </source>
</evidence>
<dbReference type="PROSITE" id="PS50178">
    <property type="entry name" value="ZF_FYVE"/>
    <property type="match status" value="1"/>
</dbReference>
<dbReference type="GO" id="GO:0008270">
    <property type="term" value="F:zinc ion binding"/>
    <property type="evidence" value="ECO:0007669"/>
    <property type="project" value="UniProtKB-KW"/>
</dbReference>
<feature type="domain" description="FYVE-type" evidence="8">
    <location>
        <begin position="521"/>
        <end position="550"/>
    </location>
</feature>
<reference evidence="11" key="1">
    <citation type="journal article" date="2017" name="bioRxiv">
        <title>Comparative analysis of the genomes of Stylophora pistillata and Acropora digitifera provides evidence for extensive differences between species of corals.</title>
        <authorList>
            <person name="Voolstra C.R."/>
            <person name="Li Y."/>
            <person name="Liew Y.J."/>
            <person name="Baumgarten S."/>
            <person name="Zoccola D."/>
            <person name="Flot J.-F."/>
            <person name="Tambutte S."/>
            <person name="Allemand D."/>
            <person name="Aranda M."/>
        </authorList>
    </citation>
    <scope>NUCLEOTIDE SEQUENCE [LARGE SCALE GENOMIC DNA]</scope>
</reference>
<dbReference type="PROSITE" id="PS50878">
    <property type="entry name" value="RT_POL"/>
    <property type="match status" value="1"/>
</dbReference>
<dbReference type="InterPro" id="IPR017455">
    <property type="entry name" value="Znf_FYVE-rel"/>
</dbReference>
<dbReference type="PANTHER" id="PTHR47027:SF30">
    <property type="entry name" value="THAP-TYPE DOMAIN-CONTAINING PROTEIN"/>
    <property type="match status" value="1"/>
</dbReference>
<organism evidence="10 11">
    <name type="scientific">Stylophora pistillata</name>
    <name type="common">Smooth cauliflower coral</name>
    <dbReference type="NCBI Taxonomy" id="50429"/>
    <lineage>
        <taxon>Eukaryota</taxon>
        <taxon>Metazoa</taxon>
        <taxon>Cnidaria</taxon>
        <taxon>Anthozoa</taxon>
        <taxon>Hexacorallia</taxon>
        <taxon>Scleractinia</taxon>
        <taxon>Astrocoeniina</taxon>
        <taxon>Pocilloporidae</taxon>
        <taxon>Stylophora</taxon>
    </lineage>
</organism>
<feature type="compositionally biased region" description="Polar residues" evidence="7">
    <location>
        <begin position="1"/>
        <end position="10"/>
    </location>
</feature>
<feature type="compositionally biased region" description="Basic and acidic residues" evidence="7">
    <location>
        <begin position="11"/>
        <end position="20"/>
    </location>
</feature>
<keyword evidence="3" id="KW-0862">Zinc</keyword>
<dbReference type="Pfam" id="PF12796">
    <property type="entry name" value="Ank_2"/>
    <property type="match status" value="1"/>
</dbReference>
<dbReference type="SUPFAM" id="SSF56672">
    <property type="entry name" value="DNA/RNA polymerases"/>
    <property type="match status" value="1"/>
</dbReference>
<sequence>MESSCGSTSSEGKDPGSRKCSDCNKSYKSCECKNCLKCGTVFHKFWGTNLVKGRSHCRTCCAAVCVTCHVLANNGIKVCTRCLLKQKEDEMNTQKALSAIEEARTERVDSVSSVRSETFVVVSSVSRLSPVKKKEALFEAAKTGDHYSMVTLLNDNVDVNIRDVDKNTPLFFAAEGGHLPCVALLMERNADVKATNSKSWTPLHALAWKGASDGHVECGELLIQMGAAIFALTDTVETAADLAARSGGKQELVQLLRAVEVDVAVQTLQEKLQNPSGFSFKDPMLKLYVATVLRHITENIPLDSSKKTSKVNEAKSSRFLKTPELMKREDFTKSLDRGLRKHNSCEELRPETNGTWSFGISSPSCNIPRADVEPIIRSDLLPSVTANPTKLEVKMHATQRADIEERLIKCQAEKDDAEQRCKRLMQSIASAAEAHEKEVTRLQQEIDIAREQKEIALKRCEATYVNKMAKIRQETESAIQEASARLEQAEKDRAEVLHMQNNFRLTWVPDELVNYCSNSKCRAPFTQTRRRHHCRCCGRVFCHNCTDQSTPMIRLLHDNMSASVLIDGESTESFVVKTGVKQGCVIAPTLFSIFISAVLHLVSEKLPRGIDMQFRMDGKLFNLRRLKAKTLTTHMAILELQYADDNALVTHTEEDLQVAVDAFSYAYDALGLTLNARKTQVLFQPSPDHTLERKQPEITVGDTRLSSVDHFSYLGSCLSCKADLDVETQVRLKSASAAFGSLRDRVFDNRNLYTNTKIKVYKAVILPTLLYGSEAWTTYSRHLKSLERYHQRCLRRILNIKWQDRRTNSSVLEEANVTSIESYIIKNQLRWAGHLVRMPSSRLPKKILYGELSNGRRNQGGQRKRFKDSLKHNLKQCGINPENWEQLANDRPSWRSAIHTGVAHSEQRRREHCESLHSARKERQQNASVVPTSTDFRCPVCQ</sequence>
<evidence type="ECO:0000256" key="7">
    <source>
        <dbReference type="SAM" id="MobiDB-lite"/>
    </source>
</evidence>
<dbReference type="InterPro" id="IPR013083">
    <property type="entry name" value="Znf_RING/FYVE/PHD"/>
</dbReference>
<evidence type="ECO:0000256" key="3">
    <source>
        <dbReference type="ARBA" id="ARBA00022833"/>
    </source>
</evidence>
<feature type="coiled-coil region" evidence="6">
    <location>
        <begin position="400"/>
        <end position="499"/>
    </location>
</feature>
<evidence type="ECO:0000256" key="5">
    <source>
        <dbReference type="PROSITE-ProRule" id="PRU00091"/>
    </source>
</evidence>
<dbReference type="InterPro" id="IPR000477">
    <property type="entry name" value="RT_dom"/>
</dbReference>
<evidence type="ECO:0000313" key="11">
    <source>
        <dbReference type="Proteomes" id="UP000225706"/>
    </source>
</evidence>
<dbReference type="PANTHER" id="PTHR47027">
    <property type="entry name" value="REVERSE TRANSCRIPTASE DOMAIN-CONTAINING PROTEIN"/>
    <property type="match status" value="1"/>
</dbReference>
<evidence type="ECO:0000259" key="8">
    <source>
        <dbReference type="PROSITE" id="PS50178"/>
    </source>
</evidence>
<keyword evidence="11" id="KW-1185">Reference proteome</keyword>
<evidence type="ECO:0000313" key="10">
    <source>
        <dbReference type="EMBL" id="PFX16093.1"/>
    </source>
</evidence>
<keyword evidence="4" id="KW-0040">ANK repeat</keyword>
<dbReference type="Proteomes" id="UP000225706">
    <property type="component" value="Unassembled WGS sequence"/>
</dbReference>
<feature type="region of interest" description="Disordered" evidence="7">
    <location>
        <begin position="1"/>
        <end position="20"/>
    </location>
</feature>
<dbReference type="STRING" id="50429.A0A2B4RGY7"/>
<dbReference type="EMBL" id="LSMT01000577">
    <property type="protein sequence ID" value="PFX16093.1"/>
    <property type="molecule type" value="Genomic_DNA"/>
</dbReference>
<dbReference type="SMART" id="SM00064">
    <property type="entry name" value="FYVE"/>
    <property type="match status" value="1"/>
</dbReference>
<dbReference type="OrthoDB" id="5984501at2759"/>
<keyword evidence="1" id="KW-0479">Metal-binding</keyword>
<evidence type="ECO:0000256" key="1">
    <source>
        <dbReference type="ARBA" id="ARBA00022723"/>
    </source>
</evidence>
<keyword evidence="6" id="KW-0175">Coiled coil</keyword>
<dbReference type="InterPro" id="IPR000306">
    <property type="entry name" value="Znf_FYVE"/>
</dbReference>
<dbReference type="SMART" id="SM00248">
    <property type="entry name" value="ANK"/>
    <property type="match status" value="4"/>
</dbReference>
<name>A0A2B4RGY7_STYPI</name>
<feature type="repeat" description="ANK" evidence="4">
    <location>
        <begin position="165"/>
        <end position="197"/>
    </location>
</feature>
<protein>
    <submittedName>
        <fullName evidence="10">Uncharacterized transposon-derived protein F52C9.6</fullName>
    </submittedName>
</protein>
<dbReference type="InterPro" id="IPR036770">
    <property type="entry name" value="Ankyrin_rpt-contain_sf"/>
</dbReference>
<evidence type="ECO:0000256" key="4">
    <source>
        <dbReference type="PROSITE-ProRule" id="PRU00023"/>
    </source>
</evidence>
<evidence type="ECO:0000256" key="2">
    <source>
        <dbReference type="ARBA" id="ARBA00022771"/>
    </source>
</evidence>